<comment type="caution">
    <text evidence="1">The sequence shown here is derived from an EMBL/GenBank/DDBJ whole genome shotgun (WGS) entry which is preliminary data.</text>
</comment>
<evidence type="ECO:0000313" key="1">
    <source>
        <dbReference type="EMBL" id="RYO90108.1"/>
    </source>
</evidence>
<dbReference type="Proteomes" id="UP000294003">
    <property type="component" value="Unassembled WGS sequence"/>
</dbReference>
<dbReference type="EMBL" id="QJNS01000061">
    <property type="protein sequence ID" value="RYO90108.1"/>
    <property type="molecule type" value="Genomic_DNA"/>
</dbReference>
<dbReference type="Gene3D" id="3.90.25.10">
    <property type="entry name" value="UDP-galactose 4-epimerase, domain 1"/>
    <property type="match status" value="1"/>
</dbReference>
<name>A0ABY0HDH5_9PEZI</name>
<dbReference type="PANTHER" id="PTHR43162:SF1">
    <property type="entry name" value="PRESTALK A DIFFERENTIATION PROTEIN A"/>
    <property type="match status" value="1"/>
</dbReference>
<gene>
    <name evidence="1" type="ORF">DL762_002833</name>
</gene>
<dbReference type="PANTHER" id="PTHR43162">
    <property type="match status" value="1"/>
</dbReference>
<dbReference type="SUPFAM" id="SSF51735">
    <property type="entry name" value="NAD(P)-binding Rossmann-fold domains"/>
    <property type="match status" value="1"/>
</dbReference>
<dbReference type="InterPro" id="IPR051604">
    <property type="entry name" value="Ergot_Alk_Oxidoreductase"/>
</dbReference>
<accession>A0ABY0HDH5</accession>
<reference evidence="1 2" key="1">
    <citation type="submission" date="2018-06" db="EMBL/GenBank/DDBJ databases">
        <title>Complete Genomes of Monosporascus.</title>
        <authorList>
            <person name="Robinson A.J."/>
            <person name="Natvig D.O."/>
        </authorList>
    </citation>
    <scope>NUCLEOTIDE SEQUENCE [LARGE SCALE GENOMIC DNA]</scope>
    <source>
        <strain evidence="1 2">CBS 609.92</strain>
    </source>
</reference>
<evidence type="ECO:0008006" key="3">
    <source>
        <dbReference type="Google" id="ProtNLM"/>
    </source>
</evidence>
<dbReference type="Gene3D" id="3.40.50.720">
    <property type="entry name" value="NAD(P)-binding Rossmann-like Domain"/>
    <property type="match status" value="1"/>
</dbReference>
<keyword evidence="2" id="KW-1185">Reference proteome</keyword>
<dbReference type="InterPro" id="IPR036291">
    <property type="entry name" value="NAD(P)-bd_dom_sf"/>
</dbReference>
<evidence type="ECO:0000313" key="2">
    <source>
        <dbReference type="Proteomes" id="UP000294003"/>
    </source>
</evidence>
<sequence length="300" mass="32255">MPLQIAILPASTQAGTAAIRALLASETAPVVRGYYRDPAKAPSEFTSHPSFEAVKADVSDGSTLDFSGSDAVFYVPPPTYDGRDNGEVARRNAINVKAALEAAKPSPRRLLVFSALGSENSSGHINHISDEVLKESVPEVLIARAGYFMESWAHVFEDIKADPPVFHSVFSPAHHQVPMIGLADVGNACAQKLLETGQQLPARPYAFYITGPRNYSSLDVKAVAEEVTGRKIDLVTVAKDDLVAFYSKQVPALNAAELAEMVVASLPGGLLEKDFVRDDDGSTYRGGVELVDALRRLYKA</sequence>
<proteinExistence type="predicted"/>
<organism evidence="1 2">
    <name type="scientific">Monosporascus cannonballus</name>
    <dbReference type="NCBI Taxonomy" id="155416"/>
    <lineage>
        <taxon>Eukaryota</taxon>
        <taxon>Fungi</taxon>
        <taxon>Dikarya</taxon>
        <taxon>Ascomycota</taxon>
        <taxon>Pezizomycotina</taxon>
        <taxon>Sordariomycetes</taxon>
        <taxon>Xylariomycetidae</taxon>
        <taxon>Xylariales</taxon>
        <taxon>Xylariales incertae sedis</taxon>
        <taxon>Monosporascus</taxon>
    </lineage>
</organism>
<protein>
    <recommendedName>
        <fullName evidence="3">NAD(P)-binding domain-containing protein</fullName>
    </recommendedName>
</protein>